<reference evidence="1" key="2">
    <citation type="journal article" date="2022" name="Res Sq">
        <title>Comparative Genomics Reveals Insights into the Divergent Evolution of Astigmatic Mites and Household Pest Adaptations.</title>
        <authorList>
            <person name="Xiong Q."/>
            <person name="Wan A.T.-Y."/>
            <person name="Liu X.-Y."/>
            <person name="Fung C.S.-H."/>
            <person name="Xiao X."/>
            <person name="Malainual N."/>
            <person name="Hou J."/>
            <person name="Wang L."/>
            <person name="Wang M."/>
            <person name="Yang K."/>
            <person name="Cui Y."/>
            <person name="Leung E."/>
            <person name="Nong W."/>
            <person name="Shin S.-K."/>
            <person name="Au S."/>
            <person name="Jeong K.Y."/>
            <person name="Chew F.T."/>
            <person name="Hui J."/>
            <person name="Leung T.F."/>
            <person name="Tungtrongchitr A."/>
            <person name="Zhong N."/>
            <person name="Liu Z."/>
            <person name="Tsui S."/>
        </authorList>
    </citation>
    <scope>NUCLEOTIDE SEQUENCE</scope>
    <source>
        <strain evidence="1">Derf</strain>
        <tissue evidence="1">Whole organism</tissue>
    </source>
</reference>
<accession>A0A922IGG9</accession>
<keyword evidence="2" id="KW-1185">Reference proteome</keyword>
<organism evidence="1 2">
    <name type="scientific">Dermatophagoides farinae</name>
    <name type="common">American house dust mite</name>
    <dbReference type="NCBI Taxonomy" id="6954"/>
    <lineage>
        <taxon>Eukaryota</taxon>
        <taxon>Metazoa</taxon>
        <taxon>Ecdysozoa</taxon>
        <taxon>Arthropoda</taxon>
        <taxon>Chelicerata</taxon>
        <taxon>Arachnida</taxon>
        <taxon>Acari</taxon>
        <taxon>Acariformes</taxon>
        <taxon>Sarcoptiformes</taxon>
        <taxon>Astigmata</taxon>
        <taxon>Psoroptidia</taxon>
        <taxon>Analgoidea</taxon>
        <taxon>Pyroglyphidae</taxon>
        <taxon>Dermatophagoidinae</taxon>
        <taxon>Dermatophagoides</taxon>
    </lineage>
</organism>
<gene>
    <name evidence="1" type="ORF">DERF_003946</name>
</gene>
<protein>
    <submittedName>
        <fullName evidence="1">Uncharacterized protein</fullName>
    </submittedName>
</protein>
<dbReference type="EMBL" id="ASGP02000001">
    <property type="protein sequence ID" value="KAH9530115.1"/>
    <property type="molecule type" value="Genomic_DNA"/>
</dbReference>
<comment type="caution">
    <text evidence="1">The sequence shown here is derived from an EMBL/GenBank/DDBJ whole genome shotgun (WGS) entry which is preliminary data.</text>
</comment>
<reference evidence="1" key="1">
    <citation type="submission" date="2013-05" db="EMBL/GenBank/DDBJ databases">
        <authorList>
            <person name="Yim A.K.Y."/>
            <person name="Chan T.F."/>
            <person name="Ji K.M."/>
            <person name="Liu X.Y."/>
            <person name="Zhou J.W."/>
            <person name="Li R.Q."/>
            <person name="Yang K.Y."/>
            <person name="Li J."/>
            <person name="Li M."/>
            <person name="Law P.T.W."/>
            <person name="Wu Y.L."/>
            <person name="Cai Z.L."/>
            <person name="Qin H."/>
            <person name="Bao Y."/>
            <person name="Leung R.K.K."/>
            <person name="Ng P.K.S."/>
            <person name="Zou J."/>
            <person name="Zhong X.J."/>
            <person name="Ran P.X."/>
            <person name="Zhong N.S."/>
            <person name="Liu Z.G."/>
            <person name="Tsui S.K.W."/>
        </authorList>
    </citation>
    <scope>NUCLEOTIDE SEQUENCE</scope>
    <source>
        <strain evidence="1">Derf</strain>
        <tissue evidence="1">Whole organism</tissue>
    </source>
</reference>
<name>A0A922IGG9_DERFA</name>
<dbReference type="Proteomes" id="UP000790347">
    <property type="component" value="Unassembled WGS sequence"/>
</dbReference>
<evidence type="ECO:0000313" key="2">
    <source>
        <dbReference type="Proteomes" id="UP000790347"/>
    </source>
</evidence>
<proteinExistence type="predicted"/>
<sequence>MVCNTVAILNDDDGNGNGNGNDLLYAGQKCLLHRNAFQCTHPSIHPSMNHVCLWTRNTWNGIKHVIQ</sequence>
<evidence type="ECO:0000313" key="1">
    <source>
        <dbReference type="EMBL" id="KAH9530115.1"/>
    </source>
</evidence>
<dbReference type="AlphaFoldDB" id="A0A922IGG9"/>